<dbReference type="SUPFAM" id="SSF53098">
    <property type="entry name" value="Ribonuclease H-like"/>
    <property type="match status" value="1"/>
</dbReference>
<protein>
    <recommendedName>
        <fullName evidence="1">Integrase catalytic domain-containing protein</fullName>
    </recommendedName>
</protein>
<dbReference type="InterPro" id="IPR036397">
    <property type="entry name" value="RNaseH_sf"/>
</dbReference>
<dbReference type="GO" id="GO:0015074">
    <property type="term" value="P:DNA integration"/>
    <property type="evidence" value="ECO:0007669"/>
    <property type="project" value="InterPro"/>
</dbReference>
<dbReference type="InterPro" id="IPR001584">
    <property type="entry name" value="Integrase_cat-core"/>
</dbReference>
<proteinExistence type="predicted"/>
<dbReference type="PANTHER" id="PTHR48475">
    <property type="entry name" value="RIBONUCLEASE H"/>
    <property type="match status" value="1"/>
</dbReference>
<reference evidence="2 3" key="1">
    <citation type="submission" date="2024-01" db="EMBL/GenBank/DDBJ databases">
        <title>The complete chloroplast genome sequence of Lithospermum erythrorhizon: insights into the phylogenetic relationship among Boraginaceae species and the maternal lineages of purple gromwells.</title>
        <authorList>
            <person name="Okada T."/>
            <person name="Watanabe K."/>
        </authorList>
    </citation>
    <scope>NUCLEOTIDE SEQUENCE [LARGE SCALE GENOMIC DNA]</scope>
</reference>
<dbReference type="PROSITE" id="PS50994">
    <property type="entry name" value="INTEGRASE"/>
    <property type="match status" value="1"/>
</dbReference>
<evidence type="ECO:0000313" key="3">
    <source>
        <dbReference type="Proteomes" id="UP001454036"/>
    </source>
</evidence>
<evidence type="ECO:0000259" key="1">
    <source>
        <dbReference type="PROSITE" id="PS50994"/>
    </source>
</evidence>
<dbReference type="PANTHER" id="PTHR48475:SF1">
    <property type="entry name" value="RNASE H TYPE-1 DOMAIN-CONTAINING PROTEIN"/>
    <property type="match status" value="1"/>
</dbReference>
<evidence type="ECO:0000313" key="2">
    <source>
        <dbReference type="EMBL" id="GAA0158633.1"/>
    </source>
</evidence>
<accession>A0AAV3Q522</accession>
<dbReference type="Gene3D" id="3.30.420.10">
    <property type="entry name" value="Ribonuclease H-like superfamily/Ribonuclease H"/>
    <property type="match status" value="1"/>
</dbReference>
<keyword evidence="3" id="KW-1185">Reference proteome</keyword>
<feature type="domain" description="Integrase catalytic" evidence="1">
    <location>
        <begin position="198"/>
        <end position="306"/>
    </location>
</feature>
<dbReference type="EMBL" id="BAABME010003396">
    <property type="protein sequence ID" value="GAA0158633.1"/>
    <property type="molecule type" value="Genomic_DNA"/>
</dbReference>
<dbReference type="InterPro" id="IPR043502">
    <property type="entry name" value="DNA/RNA_pol_sf"/>
</dbReference>
<gene>
    <name evidence="2" type="ORF">LIER_15602</name>
</gene>
<dbReference type="SUPFAM" id="SSF56672">
    <property type="entry name" value="DNA/RNA polymerases"/>
    <property type="match status" value="1"/>
</dbReference>
<sequence>MQSPRTQKEAQRLTGRITALTWFISCAGDRSLLFSKATKKGKEFEWTPEFSESTLSSVLIQEEEKIQRLVYYVIWVMRGPRQDTIDEKIEYGILLDSTTVEWVAEEAFRMKESRGPSRRSPSRQQNPKVEFEVYSARRGPLSDIFLGPIAEMRHLKGGSCGDRGDARGNVLKPHQWKSPNGFDIVGDFQRTHGDKRFGVPRVPVKDDGSQFTAGKIKDLCLELDIEHQTASVSYPQTNGQVEVRNRVIFKGVKKGLQEERDRLEQELRTVLWLFRTTLNPITGETPFSLVYGSDALLPVEIYLETAQVSYYDELANEQGLRLNLDLLEGKRAATVDKMARYKEKESAHRKPGKLESPMEGPYIVLRVVGPVTYELKTLEGHQVSRSWNTCHLRKYYV</sequence>
<dbReference type="InterPro" id="IPR012337">
    <property type="entry name" value="RNaseH-like_sf"/>
</dbReference>
<organism evidence="2 3">
    <name type="scientific">Lithospermum erythrorhizon</name>
    <name type="common">Purple gromwell</name>
    <name type="synonym">Lithospermum officinale var. erythrorhizon</name>
    <dbReference type="NCBI Taxonomy" id="34254"/>
    <lineage>
        <taxon>Eukaryota</taxon>
        <taxon>Viridiplantae</taxon>
        <taxon>Streptophyta</taxon>
        <taxon>Embryophyta</taxon>
        <taxon>Tracheophyta</taxon>
        <taxon>Spermatophyta</taxon>
        <taxon>Magnoliopsida</taxon>
        <taxon>eudicotyledons</taxon>
        <taxon>Gunneridae</taxon>
        <taxon>Pentapetalae</taxon>
        <taxon>asterids</taxon>
        <taxon>lamiids</taxon>
        <taxon>Boraginales</taxon>
        <taxon>Boraginaceae</taxon>
        <taxon>Boraginoideae</taxon>
        <taxon>Lithospermeae</taxon>
        <taxon>Lithospermum</taxon>
    </lineage>
</organism>
<dbReference type="Proteomes" id="UP001454036">
    <property type="component" value="Unassembled WGS sequence"/>
</dbReference>
<comment type="caution">
    <text evidence="2">The sequence shown here is derived from an EMBL/GenBank/DDBJ whole genome shotgun (WGS) entry which is preliminary data.</text>
</comment>
<name>A0AAV3Q522_LITER</name>
<dbReference type="GO" id="GO:0003676">
    <property type="term" value="F:nucleic acid binding"/>
    <property type="evidence" value="ECO:0007669"/>
    <property type="project" value="InterPro"/>
</dbReference>
<dbReference type="AlphaFoldDB" id="A0AAV3Q522"/>